<proteinExistence type="predicted"/>
<dbReference type="EMBL" id="CP022098">
    <property type="protein sequence ID" value="ATB36600.1"/>
    <property type="molecule type" value="Genomic_DNA"/>
</dbReference>
<feature type="region of interest" description="Disordered" evidence="1">
    <location>
        <begin position="1"/>
        <end position="21"/>
    </location>
</feature>
<dbReference type="KEGG" id="cfus:CYFUS_002015"/>
<evidence type="ECO:0008006" key="4">
    <source>
        <dbReference type="Google" id="ProtNLM"/>
    </source>
</evidence>
<gene>
    <name evidence="2" type="ORF">CYFUS_002015</name>
</gene>
<accession>A0A250IZ99</accession>
<name>A0A250IZ99_9BACT</name>
<protein>
    <recommendedName>
        <fullName evidence="4">HEAT repeat domain-containing protein</fullName>
    </recommendedName>
</protein>
<evidence type="ECO:0000313" key="3">
    <source>
        <dbReference type="Proteomes" id="UP000217257"/>
    </source>
</evidence>
<dbReference type="Proteomes" id="UP000217257">
    <property type="component" value="Chromosome"/>
</dbReference>
<evidence type="ECO:0000256" key="1">
    <source>
        <dbReference type="SAM" id="MobiDB-lite"/>
    </source>
</evidence>
<dbReference type="AlphaFoldDB" id="A0A250IZ99"/>
<dbReference type="RefSeq" id="WP_232537483.1">
    <property type="nucleotide sequence ID" value="NZ_CP022098.1"/>
</dbReference>
<evidence type="ECO:0000313" key="2">
    <source>
        <dbReference type="EMBL" id="ATB36600.1"/>
    </source>
</evidence>
<reference evidence="2 3" key="1">
    <citation type="submission" date="2017-06" db="EMBL/GenBank/DDBJ databases">
        <title>Sequencing and comparative analysis of myxobacterial genomes.</title>
        <authorList>
            <person name="Rupp O."/>
            <person name="Goesmann A."/>
            <person name="Sogaard-Andersen L."/>
        </authorList>
    </citation>
    <scope>NUCLEOTIDE SEQUENCE [LARGE SCALE GENOMIC DNA]</scope>
    <source>
        <strain evidence="2 3">DSM 52655</strain>
    </source>
</reference>
<sequence>MNPDVPSRSGPAPVSPSSRRGPTIAVALGAVALLSAVALLTRGAEQQGDASGSAPAPTPRVPSASTARAAPGSTTGQGGPEQPQEKAPRFSKTTCWQDLERFNESVTLGTFRDWAAPLLASRDPHVLAYLKERLAELIGEDEGRALDVLGWAREASAVEFKLFLAGVRGAPALLKPRVVEQLMTLGLDEKLDLGRRAGFLDGLQKLPRLEPAQLERLTHFAKDAASGEAGWVTTRAIGRVMKQDFERTGNVKPYLDKLLAIGSESMDEPVRYLALEMEMHADAPLDPQTTARLAQVLTTEGSGDVRQVAAHDLSLAQDKAQVLDIYARAFATERDLCVRWALFRFSARAAGKDALPVMANMALTDPRFQGDYQDFERLYASGIVDYDRIWFSLPSQDPHGCLDHHDG</sequence>
<organism evidence="2 3">
    <name type="scientific">Cystobacter fuscus</name>
    <dbReference type="NCBI Taxonomy" id="43"/>
    <lineage>
        <taxon>Bacteria</taxon>
        <taxon>Pseudomonadati</taxon>
        <taxon>Myxococcota</taxon>
        <taxon>Myxococcia</taxon>
        <taxon>Myxococcales</taxon>
        <taxon>Cystobacterineae</taxon>
        <taxon>Archangiaceae</taxon>
        <taxon>Cystobacter</taxon>
    </lineage>
</organism>
<feature type="region of interest" description="Disordered" evidence="1">
    <location>
        <begin position="44"/>
        <end position="91"/>
    </location>
</feature>